<name>A0A346PLS0_9EURY</name>
<keyword evidence="6" id="KW-1185">Reference proteome</keyword>
<evidence type="ECO:0000259" key="4">
    <source>
        <dbReference type="Pfam" id="PF24036"/>
    </source>
</evidence>
<evidence type="ECO:0008006" key="7">
    <source>
        <dbReference type="Google" id="ProtNLM"/>
    </source>
</evidence>
<feature type="transmembrane region" description="Helical" evidence="2">
    <location>
        <begin position="266"/>
        <end position="285"/>
    </location>
</feature>
<feature type="domain" description="DUF7343" evidence="3">
    <location>
        <begin position="351"/>
        <end position="412"/>
    </location>
</feature>
<reference evidence="6" key="1">
    <citation type="submission" date="2018-02" db="EMBL/GenBank/DDBJ databases">
        <title>Phenotypic and genomic properties of facultatively anaerobic sulfur-reducing natronoarchaea from hypersaline soda lakes.</title>
        <authorList>
            <person name="Sorokin D.Y."/>
            <person name="Kublanov I.V."/>
            <person name="Roman P."/>
            <person name="Sinninghe Damste J.S."/>
            <person name="Golyshin P.N."/>
            <person name="Rojo D."/>
            <person name="Ciordia S."/>
            <person name="Mena M.D.C."/>
            <person name="Ferrer M."/>
            <person name="Messina E."/>
            <person name="Smedile F."/>
            <person name="La Spada G."/>
            <person name="La Cono V."/>
            <person name="Yakimov M.M."/>
        </authorList>
    </citation>
    <scope>NUCLEOTIDE SEQUENCE [LARGE SCALE GENOMIC DNA]</scope>
    <source>
        <strain evidence="6">AArc-Mg</strain>
    </source>
</reference>
<gene>
    <name evidence="5" type="ORF">AArcMg_0442</name>
</gene>
<dbReference type="KEGG" id="nag:AArcMg_0442"/>
<organism evidence="5 6">
    <name type="scientific">Natrarchaeobaculum sulfurireducens</name>
    <dbReference type="NCBI Taxonomy" id="2044521"/>
    <lineage>
        <taxon>Archaea</taxon>
        <taxon>Methanobacteriati</taxon>
        <taxon>Methanobacteriota</taxon>
        <taxon>Stenosarchaea group</taxon>
        <taxon>Halobacteria</taxon>
        <taxon>Halobacteriales</taxon>
        <taxon>Natrialbaceae</taxon>
        <taxon>Natrarchaeobaculum</taxon>
    </lineage>
</organism>
<dbReference type="Pfam" id="PF24036">
    <property type="entry name" value="DUF7345"/>
    <property type="match status" value="1"/>
</dbReference>
<evidence type="ECO:0000256" key="2">
    <source>
        <dbReference type="SAM" id="Phobius"/>
    </source>
</evidence>
<accession>A0A346PLS0</accession>
<evidence type="ECO:0000256" key="1">
    <source>
        <dbReference type="SAM" id="MobiDB-lite"/>
    </source>
</evidence>
<dbReference type="RefSeq" id="WP_186336784.1">
    <property type="nucleotide sequence ID" value="NZ_CP027033.1"/>
</dbReference>
<keyword evidence="2" id="KW-0472">Membrane</keyword>
<dbReference type="OrthoDB" id="147932at2157"/>
<feature type="region of interest" description="Disordered" evidence="1">
    <location>
        <begin position="31"/>
        <end position="75"/>
    </location>
</feature>
<dbReference type="InterPro" id="IPR055767">
    <property type="entry name" value="DUF7343"/>
</dbReference>
<dbReference type="InterPro" id="IPR055769">
    <property type="entry name" value="DUF7345"/>
</dbReference>
<keyword evidence="2" id="KW-0812">Transmembrane</keyword>
<evidence type="ECO:0000313" key="6">
    <source>
        <dbReference type="Proteomes" id="UP000258613"/>
    </source>
</evidence>
<dbReference type="GeneID" id="37640925"/>
<dbReference type="AlphaFoldDB" id="A0A346PLS0"/>
<feature type="compositionally biased region" description="Polar residues" evidence="1">
    <location>
        <begin position="46"/>
        <end position="68"/>
    </location>
</feature>
<dbReference type="Pfam" id="PF24034">
    <property type="entry name" value="DUF7343"/>
    <property type="match status" value="1"/>
</dbReference>
<sequence length="420" mass="45799">MRISSAVTLALTALLVASTLGTVVATPATAFESEPDSPTVDRHLSESPSFQSTSQEGQHLTSSATANGTALEPAEPKQEIRIEVAEDGDAHWTIESHFLVTDDEDEALFEEFAEAVVSGDRDVGYDVQTFEASAAVASEATDREMTIQNAGWDDPRLDAPDDEDADEIDDEDQVQVGVISYSFTWTNFATDDDDRIYFGDAFETPGEDETWFPGLADGQRLVVETPPGYGLETPTTLTWDGPHQFEAGDLEIVFLRGASPTSVGSWWILAGVVGLILGAGGYVLYRYLRRAYDGESPLERLPTSGGSERAVDDGAEPTTPRSEDEVESAQSPATGTQIEFDEAADDVDLELLSDEERVHRLLRQNGGRMKQANIVKETGWSNAKVSQLLSQMDDDDEIEKLRIGRENLITLPEVDPTEID</sequence>
<evidence type="ECO:0000259" key="3">
    <source>
        <dbReference type="Pfam" id="PF24034"/>
    </source>
</evidence>
<proteinExistence type="predicted"/>
<keyword evidence="2" id="KW-1133">Transmembrane helix</keyword>
<evidence type="ECO:0000313" key="5">
    <source>
        <dbReference type="EMBL" id="AXR80465.1"/>
    </source>
</evidence>
<dbReference type="Proteomes" id="UP000258613">
    <property type="component" value="Chromosome"/>
</dbReference>
<dbReference type="EMBL" id="CP027033">
    <property type="protein sequence ID" value="AXR80465.1"/>
    <property type="molecule type" value="Genomic_DNA"/>
</dbReference>
<protein>
    <recommendedName>
        <fullName evidence="7">Transmembrane glycoprotein / HTH domain protein</fullName>
    </recommendedName>
</protein>
<feature type="region of interest" description="Disordered" evidence="1">
    <location>
        <begin position="296"/>
        <end position="335"/>
    </location>
</feature>
<feature type="domain" description="DUF7345" evidence="4">
    <location>
        <begin position="81"/>
        <end position="229"/>
    </location>
</feature>